<dbReference type="Proteomes" id="UP000204254">
    <property type="component" value="Segment"/>
</dbReference>
<keyword evidence="1" id="KW-0812">Transmembrane</keyword>
<protein>
    <submittedName>
        <fullName evidence="2">Uncharacterized protein</fullName>
    </submittedName>
</protein>
<proteinExistence type="predicted"/>
<dbReference type="RefSeq" id="YP_009210609.1">
    <property type="nucleotide sequence ID" value="NC_028930.1"/>
</dbReference>
<dbReference type="EMBL" id="KT755656">
    <property type="protein sequence ID" value="ALH46462.1"/>
    <property type="molecule type" value="Genomic_DNA"/>
</dbReference>
<reference evidence="2 3" key="1">
    <citation type="journal article" date="2016" name="Genome Announc.">
        <title>Paenibacillus larvae Phage Tripp Genome Has 378-Base-Pair Terminal Repeats.</title>
        <authorList>
            <person name="Abraham J."/>
            <person name="Bousquet A.C."/>
            <person name="Bruff E."/>
            <person name="Carson N."/>
            <person name="Clark A."/>
            <person name="Connell A."/>
            <person name="Davis Z."/>
            <person name="Dums J."/>
            <person name="Everington C."/>
            <person name="Groth A."/>
            <person name="Hawes N."/>
            <person name="McArthur N."/>
            <person name="McKenney C."/>
            <person name="Oufkir A."/>
            <person name="Pearce B."/>
            <person name="Rampal S."/>
            <person name="Rozier H."/>
            <person name="Schaff J."/>
            <person name="Slehria T."/>
            <person name="Carson S."/>
            <person name="Miller E.S."/>
        </authorList>
    </citation>
    <scope>NUCLEOTIDE SEQUENCE [LARGE SCALE GENOMIC DNA]</scope>
</reference>
<organism evidence="2 3">
    <name type="scientific">Paenibacillus phage Tripp</name>
    <dbReference type="NCBI Taxonomy" id="1718161"/>
    <lineage>
        <taxon>Viruses</taxon>
        <taxon>Duplodnaviria</taxon>
        <taxon>Heunggongvirae</taxon>
        <taxon>Uroviricota</taxon>
        <taxon>Caudoviricetes</taxon>
        <taxon>Halcyonevirus</taxon>
        <taxon>Halcyonevirus tripp</taxon>
    </lineage>
</organism>
<evidence type="ECO:0000256" key="1">
    <source>
        <dbReference type="SAM" id="Phobius"/>
    </source>
</evidence>
<dbReference type="GeneID" id="26637047"/>
<keyword evidence="1" id="KW-0472">Membrane</keyword>
<keyword evidence="1" id="KW-1133">Transmembrane helix</keyword>
<keyword evidence="3" id="KW-1185">Reference proteome</keyword>
<evidence type="ECO:0000313" key="2">
    <source>
        <dbReference type="EMBL" id="ALH46462.1"/>
    </source>
</evidence>
<evidence type="ECO:0000313" key="3">
    <source>
        <dbReference type="Proteomes" id="UP000204254"/>
    </source>
</evidence>
<dbReference type="KEGG" id="vg:26637047"/>
<sequence>MYVTIFAIITAIAAGIVIYVLYYETRNYRQFMKVMTESERRMREFDDEYEEVSVRIAEGREGMKRGKRLYDR</sequence>
<feature type="transmembrane region" description="Helical" evidence="1">
    <location>
        <begin position="6"/>
        <end position="23"/>
    </location>
</feature>
<name>A0A0N9SGN2_9CAUD</name>
<gene>
    <name evidence="2" type="ORF">TRIPP_89</name>
</gene>
<accession>A0A0N9SGN2</accession>